<evidence type="ECO:0000256" key="9">
    <source>
        <dbReference type="RuleBase" id="RU003925"/>
    </source>
</evidence>
<dbReference type="Proteomes" id="UP001318040">
    <property type="component" value="Chromosome 4"/>
</dbReference>
<dbReference type="InterPro" id="IPR024156">
    <property type="entry name" value="Small_GTPase_ARF"/>
</dbReference>
<evidence type="ECO:0000256" key="1">
    <source>
        <dbReference type="ARBA" id="ARBA00022707"/>
    </source>
</evidence>
<dbReference type="PANTHER" id="PTHR11711">
    <property type="entry name" value="ADP RIBOSYLATION FACTOR-RELATED"/>
    <property type="match status" value="1"/>
</dbReference>
<evidence type="ECO:0000313" key="11">
    <source>
        <dbReference type="RefSeq" id="XP_032802404.1"/>
    </source>
</evidence>
<organism evidence="10 11">
    <name type="scientific">Petromyzon marinus</name>
    <name type="common">Sea lamprey</name>
    <dbReference type="NCBI Taxonomy" id="7757"/>
    <lineage>
        <taxon>Eukaryota</taxon>
        <taxon>Metazoa</taxon>
        <taxon>Chordata</taxon>
        <taxon>Craniata</taxon>
        <taxon>Vertebrata</taxon>
        <taxon>Cyclostomata</taxon>
        <taxon>Hyperoartia</taxon>
        <taxon>Petromyzontiformes</taxon>
        <taxon>Petromyzontidae</taxon>
        <taxon>Petromyzon</taxon>
    </lineage>
</organism>
<gene>
    <name evidence="11 12" type="primary">LOC116938825</name>
</gene>
<dbReference type="FunFam" id="3.40.50.300:FF:000898">
    <property type="entry name" value="ADP-ribosylation factor-like protein 11"/>
    <property type="match status" value="1"/>
</dbReference>
<keyword evidence="8" id="KW-0460">Magnesium</keyword>
<dbReference type="KEGG" id="pmrn:116938825"/>
<protein>
    <recommendedName>
        <fullName evidence="6">ADP-ribosylation factor-like protein 11</fullName>
    </recommendedName>
</protein>
<dbReference type="PRINTS" id="PR00328">
    <property type="entry name" value="SAR1GTPBP"/>
</dbReference>
<evidence type="ECO:0000256" key="6">
    <source>
        <dbReference type="ARBA" id="ARBA00072409"/>
    </source>
</evidence>
<comment type="function">
    <text evidence="5">May play a role in apoptosis. May act as a tumor suppressor.</text>
</comment>
<feature type="binding site" evidence="8">
    <location>
        <position position="34"/>
    </location>
    <ligand>
        <name>Mg(2+)</name>
        <dbReference type="ChEBI" id="CHEBI:18420"/>
    </ligand>
</feature>
<feature type="binding site" evidence="7">
    <location>
        <begin position="134"/>
        <end position="137"/>
    </location>
    <ligand>
        <name>GTP</name>
        <dbReference type="ChEBI" id="CHEBI:37565"/>
    </ligand>
</feature>
<keyword evidence="8" id="KW-0479">Metal-binding</keyword>
<evidence type="ECO:0000256" key="4">
    <source>
        <dbReference type="ARBA" id="ARBA00023288"/>
    </source>
</evidence>
<evidence type="ECO:0000256" key="3">
    <source>
        <dbReference type="ARBA" id="ARBA00023134"/>
    </source>
</evidence>
<reference evidence="11 12" key="1">
    <citation type="submission" date="2025-04" db="UniProtKB">
        <authorList>
            <consortium name="RefSeq"/>
        </authorList>
    </citation>
    <scope>IDENTIFICATION</scope>
    <source>
        <tissue evidence="11 12">Sperm</tissue>
    </source>
</reference>
<dbReference type="PROSITE" id="PS51419">
    <property type="entry name" value="RAB"/>
    <property type="match status" value="1"/>
</dbReference>
<feature type="binding site" evidence="8">
    <location>
        <position position="51"/>
    </location>
    <ligand>
        <name>Mg(2+)</name>
        <dbReference type="ChEBI" id="CHEBI:18420"/>
    </ligand>
</feature>
<dbReference type="SMART" id="SM00178">
    <property type="entry name" value="SAR"/>
    <property type="match status" value="1"/>
</dbReference>
<comment type="similarity">
    <text evidence="9">Belongs to the small GTPase superfamily. Arf family.</text>
</comment>
<keyword evidence="2 7" id="KW-0547">Nucleotide-binding</keyword>
<keyword evidence="10" id="KW-1185">Reference proteome</keyword>
<evidence type="ECO:0000256" key="5">
    <source>
        <dbReference type="ARBA" id="ARBA00054648"/>
    </source>
</evidence>
<dbReference type="InterPro" id="IPR005225">
    <property type="entry name" value="Small_GTP-bd"/>
</dbReference>
<dbReference type="RefSeq" id="XP_032802404.1">
    <property type="nucleotide sequence ID" value="XM_032946513.1"/>
</dbReference>
<feature type="binding site" evidence="7">
    <location>
        <begin position="27"/>
        <end position="34"/>
    </location>
    <ligand>
        <name>GTP</name>
        <dbReference type="ChEBI" id="CHEBI:37565"/>
    </ligand>
</feature>
<keyword evidence="1" id="KW-0519">Myristate</keyword>
<dbReference type="GO" id="GO:0046872">
    <property type="term" value="F:metal ion binding"/>
    <property type="evidence" value="ECO:0007669"/>
    <property type="project" value="UniProtKB-KW"/>
</dbReference>
<dbReference type="GO" id="GO:0005525">
    <property type="term" value="F:GTP binding"/>
    <property type="evidence" value="ECO:0007669"/>
    <property type="project" value="UniProtKB-KW"/>
</dbReference>
<evidence type="ECO:0000313" key="10">
    <source>
        <dbReference type="Proteomes" id="UP001318040"/>
    </source>
</evidence>
<dbReference type="SMART" id="SM00175">
    <property type="entry name" value="RAB"/>
    <property type="match status" value="1"/>
</dbReference>
<dbReference type="GO" id="GO:0003924">
    <property type="term" value="F:GTPase activity"/>
    <property type="evidence" value="ECO:0007669"/>
    <property type="project" value="InterPro"/>
</dbReference>
<dbReference type="Gene3D" id="3.40.50.300">
    <property type="entry name" value="P-loop containing nucleotide triphosphate hydrolases"/>
    <property type="match status" value="1"/>
</dbReference>
<dbReference type="NCBIfam" id="TIGR00231">
    <property type="entry name" value="small_GTP"/>
    <property type="match status" value="1"/>
</dbReference>
<accession>A0AAJ7SN72</accession>
<dbReference type="AlphaFoldDB" id="A0AAJ7SN72"/>
<dbReference type="Pfam" id="PF00025">
    <property type="entry name" value="Arf"/>
    <property type="match status" value="1"/>
</dbReference>
<dbReference type="RefSeq" id="XP_032802405.1">
    <property type="nucleotide sequence ID" value="XM_032946514.1"/>
</dbReference>
<feature type="binding site" evidence="7">
    <location>
        <position position="78"/>
    </location>
    <ligand>
        <name>GTP</name>
        <dbReference type="ChEBI" id="CHEBI:37565"/>
    </ligand>
</feature>
<dbReference type="InterPro" id="IPR027417">
    <property type="entry name" value="P-loop_NTPase"/>
</dbReference>
<dbReference type="InterPro" id="IPR006689">
    <property type="entry name" value="Small_GTPase_ARF/SAR"/>
</dbReference>
<sequence>MGNGLSGDNPVLANFPSFQPLHVAIIGLDSAGKTTLLCRLKLHDFVHTAPTIGFNTERLRVTLGQGRVANFHFWDVGGQEKVRPLWKSYTRCADGIVFVTDASDPERVEEARTELHRIARTAECQGVPFLVVANKQDLPDALPPHQLEKLLTLTDLGPTILWHIQPVCAVTGQGVYEGLDKLYEMILKRRKVVKWQKKNNKQR</sequence>
<dbReference type="SMART" id="SM00177">
    <property type="entry name" value="ARF"/>
    <property type="match status" value="1"/>
</dbReference>
<dbReference type="GeneID" id="116938825"/>
<evidence type="ECO:0000256" key="2">
    <source>
        <dbReference type="ARBA" id="ARBA00022741"/>
    </source>
</evidence>
<dbReference type="PROSITE" id="PS51417">
    <property type="entry name" value="ARF"/>
    <property type="match status" value="1"/>
</dbReference>
<name>A0AAJ7SN72_PETMA</name>
<keyword evidence="4" id="KW-0449">Lipoprotein</keyword>
<proteinExistence type="inferred from homology"/>
<evidence type="ECO:0000256" key="8">
    <source>
        <dbReference type="PIRSR" id="PIRSR606689-2"/>
    </source>
</evidence>
<evidence type="ECO:0000313" key="12">
    <source>
        <dbReference type="RefSeq" id="XP_032802405.1"/>
    </source>
</evidence>
<evidence type="ECO:0000256" key="7">
    <source>
        <dbReference type="PIRSR" id="PIRSR606689-1"/>
    </source>
</evidence>
<dbReference type="SUPFAM" id="SSF52540">
    <property type="entry name" value="P-loop containing nucleoside triphosphate hydrolases"/>
    <property type="match status" value="1"/>
</dbReference>
<keyword evidence="3 7" id="KW-0342">GTP-binding</keyword>